<evidence type="ECO:0000313" key="2">
    <source>
        <dbReference type="Proteomes" id="UP000001431"/>
    </source>
</evidence>
<dbReference type="AlphaFoldDB" id="A3MW82"/>
<keyword evidence="2" id="KW-1185">Reference proteome</keyword>
<protein>
    <submittedName>
        <fullName evidence="1">Uncharacterized protein</fullName>
    </submittedName>
</protein>
<evidence type="ECO:0000313" key="1">
    <source>
        <dbReference type="EMBL" id="ABO08899.1"/>
    </source>
</evidence>
<reference evidence="1" key="1">
    <citation type="submission" date="2007-02" db="EMBL/GenBank/DDBJ databases">
        <title>Complete sequence of Pyrobaculum calidifontis JCM 11548.</title>
        <authorList>
            <consortium name="US DOE Joint Genome Institute"/>
            <person name="Copeland A."/>
            <person name="Lucas S."/>
            <person name="Lapidus A."/>
            <person name="Barry K."/>
            <person name="Glavina del Rio T."/>
            <person name="Dalin E."/>
            <person name="Tice H."/>
            <person name="Pitluck S."/>
            <person name="Chain P."/>
            <person name="Malfatti S."/>
            <person name="Shin M."/>
            <person name="Vergez L."/>
            <person name="Schmutz J."/>
            <person name="Larimer F."/>
            <person name="Land M."/>
            <person name="Hauser L."/>
            <person name="Kyrpides N."/>
            <person name="Mikhailova N."/>
            <person name="Cozen A.E."/>
            <person name="Fitz-Gibbon S.T."/>
            <person name="House C.H."/>
            <person name="Saltikov C."/>
            <person name="Lowe T.M."/>
            <person name="Richardson P."/>
        </authorList>
    </citation>
    <scope>NUCLEOTIDE SEQUENCE [LARGE SCALE GENOMIC DNA]</scope>
    <source>
        <strain evidence="1">JCM 11548</strain>
    </source>
</reference>
<dbReference type="RefSeq" id="WP_011850157.1">
    <property type="nucleotide sequence ID" value="NC_009073.1"/>
</dbReference>
<dbReference type="KEGG" id="pcl:Pcal_1480"/>
<gene>
    <name evidence="1" type="ordered locus">Pcal_1480</name>
</gene>
<sequence length="190" mass="21224">MIHGKTRRTTVPVEADAAREFSEMAKIQGYSVVRLASDSLRLAVELFRRGISPSRGLEMFRLVELALAFDVVPVPLPLLELFAEKWGVCEDGDVAKALREMGARFGQLASARLTFPELVQTAAQFFALFPTARLSFTRRGETWRIVFIAPGEKSAKCLATFAEEAIRQWKCQPKITTEKNVITAEIECNS</sequence>
<organism evidence="1 2">
    <name type="scientific">Pyrobaculum calidifontis (strain DSM 21063 / JCM 11548 / VA1)</name>
    <dbReference type="NCBI Taxonomy" id="410359"/>
    <lineage>
        <taxon>Archaea</taxon>
        <taxon>Thermoproteota</taxon>
        <taxon>Thermoprotei</taxon>
        <taxon>Thermoproteales</taxon>
        <taxon>Thermoproteaceae</taxon>
        <taxon>Pyrobaculum</taxon>
    </lineage>
</organism>
<dbReference type="Proteomes" id="UP000001431">
    <property type="component" value="Chromosome"/>
</dbReference>
<dbReference type="GeneID" id="4909006"/>
<dbReference type="EMBL" id="CP000561">
    <property type="protein sequence ID" value="ABO08899.1"/>
    <property type="molecule type" value="Genomic_DNA"/>
</dbReference>
<proteinExistence type="predicted"/>
<accession>A3MW82</accession>
<dbReference type="OrthoDB" id="23799at2157"/>
<dbReference type="eggNOG" id="arCOG03766">
    <property type="taxonomic scope" value="Archaea"/>
</dbReference>
<name>A3MW82_PYRCJ</name>
<dbReference type="STRING" id="410359.Pcal_1480"/>
<dbReference type="HOGENOM" id="CLU_1381467_0_0_2"/>